<evidence type="ECO:0000313" key="2">
    <source>
        <dbReference type="EMBL" id="CAE7864894.1"/>
    </source>
</evidence>
<reference evidence="2" key="1">
    <citation type="submission" date="2021-02" db="EMBL/GenBank/DDBJ databases">
        <authorList>
            <person name="Dougan E. K."/>
            <person name="Rhodes N."/>
            <person name="Thang M."/>
            <person name="Chan C."/>
        </authorList>
    </citation>
    <scope>NUCLEOTIDE SEQUENCE</scope>
</reference>
<keyword evidence="3" id="KW-1185">Reference proteome</keyword>
<name>A0A813ADL1_9DINO</name>
<dbReference type="GO" id="GO:0006310">
    <property type="term" value="P:DNA recombination"/>
    <property type="evidence" value="ECO:0007669"/>
    <property type="project" value="UniProtKB-KW"/>
</dbReference>
<sequence length="371" mass="41313">MALTGAAGDRPEFRTFDPSSCARCGHARIGEASHPGPAKRGFVERAALREGVELREVALVSRRTETLEERLWEGFVEWLLEDCDKAQAEELLISASMVAPLLELYGENLFKIGASLSSFRHLIAFAQKKHHDFRLYGRGCWTIVSRWESVEPLVHRPPLPEAVCAAAAAVAFSWGWVRFGVLLLVAFKGILRIGEILKAVRQDLVLPSDLLTEGTERFYVRVSQPKAGKRGGGKQQHVTIHDSVLASVCENVFRHARMDEKLYPFSGQTFRRRWNEIMAALGIPKELSLTPASVRGGGAVAAYRSGTAVQDILWRMRIQHLHTLQHYLQELAAENVISALKSKARFSVKAGALLLPHYLESLRCRGPVYGP</sequence>
<dbReference type="GO" id="GO:0003677">
    <property type="term" value="F:DNA binding"/>
    <property type="evidence" value="ECO:0007669"/>
    <property type="project" value="InterPro"/>
</dbReference>
<evidence type="ECO:0000313" key="3">
    <source>
        <dbReference type="Proteomes" id="UP000601435"/>
    </source>
</evidence>
<protein>
    <submittedName>
        <fullName evidence="2">Mei2 protein</fullName>
    </submittedName>
</protein>
<dbReference type="InterPro" id="IPR011010">
    <property type="entry name" value="DNA_brk_join_enz"/>
</dbReference>
<proteinExistence type="predicted"/>
<dbReference type="InterPro" id="IPR013762">
    <property type="entry name" value="Integrase-like_cat_sf"/>
</dbReference>
<gene>
    <name evidence="2" type="primary">mei2</name>
    <name evidence="2" type="ORF">SNEC2469_LOCUS27604</name>
</gene>
<accession>A0A813ADL1</accession>
<dbReference type="GO" id="GO:0015074">
    <property type="term" value="P:DNA integration"/>
    <property type="evidence" value="ECO:0007669"/>
    <property type="project" value="InterPro"/>
</dbReference>
<dbReference type="EMBL" id="CAJNJA010058439">
    <property type="protein sequence ID" value="CAE7864894.1"/>
    <property type="molecule type" value="Genomic_DNA"/>
</dbReference>
<evidence type="ECO:0000256" key="1">
    <source>
        <dbReference type="ARBA" id="ARBA00023172"/>
    </source>
</evidence>
<dbReference type="Gene3D" id="1.10.443.10">
    <property type="entry name" value="Intergrase catalytic core"/>
    <property type="match status" value="1"/>
</dbReference>
<dbReference type="AlphaFoldDB" id="A0A813ADL1"/>
<dbReference type="OrthoDB" id="448338at2759"/>
<dbReference type="Proteomes" id="UP000601435">
    <property type="component" value="Unassembled WGS sequence"/>
</dbReference>
<comment type="caution">
    <text evidence="2">The sequence shown here is derived from an EMBL/GenBank/DDBJ whole genome shotgun (WGS) entry which is preliminary data.</text>
</comment>
<organism evidence="2 3">
    <name type="scientific">Symbiodinium necroappetens</name>
    <dbReference type="NCBI Taxonomy" id="1628268"/>
    <lineage>
        <taxon>Eukaryota</taxon>
        <taxon>Sar</taxon>
        <taxon>Alveolata</taxon>
        <taxon>Dinophyceae</taxon>
        <taxon>Suessiales</taxon>
        <taxon>Symbiodiniaceae</taxon>
        <taxon>Symbiodinium</taxon>
    </lineage>
</organism>
<dbReference type="SUPFAM" id="SSF56349">
    <property type="entry name" value="DNA breaking-rejoining enzymes"/>
    <property type="match status" value="1"/>
</dbReference>
<keyword evidence="1" id="KW-0233">DNA recombination</keyword>